<sequence length="428" mass="47379">MNYLSSYQGDLYRRDIENFKYSSLRSSDSELLEEIRLPPIYINNRQGAVSVLVPDNTPIGTADVDRRRRSRKESILHYQHGAIDDGDEDEVVSSATDDYDEILTVQQLGGSDVLHNGRPHDRRLTFAPGTRRPSVTFPTFEFGNNELDYSSDGGHEGGGGYGHGGHFDRQGSDRFNSNRGFDGDGYRRFSRGSFSDRGSFYGPEHDRQMTPGGRHRQHQDQSNRSGGTRQRWSIIPGGGHATSGHGGGDGGGHHQGHPSGRRGVKFVDGSYDEEMEEAAVEGHLPAVVGQPGETSYGEYGAPAHPTRTPFQQMGFWEQLDAFKRAQRHAYATALATAQLRRPLPAESWMFGQRITRAYVFSYFGTGRKGGDGAGDNDADKTAKASKGKKKKKKKKKGKKMSEMKSIFGDVMPHDFYPGGKRNLDGYAF</sequence>
<gene>
    <name evidence="2" type="ORF">NP493_487g02057</name>
</gene>
<dbReference type="EMBL" id="JAODUO010000487">
    <property type="protein sequence ID" value="KAK2179488.1"/>
    <property type="molecule type" value="Genomic_DNA"/>
</dbReference>
<keyword evidence="3" id="KW-1185">Reference proteome</keyword>
<comment type="caution">
    <text evidence="2">The sequence shown here is derived from an EMBL/GenBank/DDBJ whole genome shotgun (WGS) entry which is preliminary data.</text>
</comment>
<feature type="region of interest" description="Disordered" evidence="1">
    <location>
        <begin position="147"/>
        <end position="265"/>
    </location>
</feature>
<organism evidence="2 3">
    <name type="scientific">Ridgeia piscesae</name>
    <name type="common">Tubeworm</name>
    <dbReference type="NCBI Taxonomy" id="27915"/>
    <lineage>
        <taxon>Eukaryota</taxon>
        <taxon>Metazoa</taxon>
        <taxon>Spiralia</taxon>
        <taxon>Lophotrochozoa</taxon>
        <taxon>Annelida</taxon>
        <taxon>Polychaeta</taxon>
        <taxon>Sedentaria</taxon>
        <taxon>Canalipalpata</taxon>
        <taxon>Sabellida</taxon>
        <taxon>Siboglinidae</taxon>
        <taxon>Ridgeia</taxon>
    </lineage>
</organism>
<feature type="region of interest" description="Disordered" evidence="1">
    <location>
        <begin position="370"/>
        <end position="405"/>
    </location>
</feature>
<accession>A0AAD9KZ75</accession>
<proteinExistence type="predicted"/>
<feature type="compositionally biased region" description="Gly residues" evidence="1">
    <location>
        <begin position="236"/>
        <end position="250"/>
    </location>
</feature>
<dbReference type="AlphaFoldDB" id="A0AAD9KZ75"/>
<protein>
    <submittedName>
        <fullName evidence="2">Uncharacterized protein</fullName>
    </submittedName>
</protein>
<reference evidence="2" key="1">
    <citation type="journal article" date="2023" name="Mol. Biol. Evol.">
        <title>Third-Generation Sequencing Reveals the Adaptive Role of the Epigenome in Three Deep-Sea Polychaetes.</title>
        <authorList>
            <person name="Perez M."/>
            <person name="Aroh O."/>
            <person name="Sun Y."/>
            <person name="Lan Y."/>
            <person name="Juniper S.K."/>
            <person name="Young C.R."/>
            <person name="Angers B."/>
            <person name="Qian P.Y."/>
        </authorList>
    </citation>
    <scope>NUCLEOTIDE SEQUENCE</scope>
    <source>
        <strain evidence="2">R07B-5</strain>
    </source>
</reference>
<evidence type="ECO:0000256" key="1">
    <source>
        <dbReference type="SAM" id="MobiDB-lite"/>
    </source>
</evidence>
<evidence type="ECO:0000313" key="3">
    <source>
        <dbReference type="Proteomes" id="UP001209878"/>
    </source>
</evidence>
<feature type="compositionally biased region" description="Basic residues" evidence="1">
    <location>
        <begin position="254"/>
        <end position="264"/>
    </location>
</feature>
<feature type="compositionally biased region" description="Low complexity" evidence="1">
    <location>
        <begin position="191"/>
        <end position="202"/>
    </location>
</feature>
<feature type="compositionally biased region" description="Polar residues" evidence="1">
    <location>
        <begin position="220"/>
        <end position="231"/>
    </location>
</feature>
<dbReference type="Proteomes" id="UP001209878">
    <property type="component" value="Unassembled WGS sequence"/>
</dbReference>
<feature type="compositionally biased region" description="Basic residues" evidence="1">
    <location>
        <begin position="383"/>
        <end position="398"/>
    </location>
</feature>
<name>A0AAD9KZ75_RIDPI</name>
<evidence type="ECO:0000313" key="2">
    <source>
        <dbReference type="EMBL" id="KAK2179488.1"/>
    </source>
</evidence>